<gene>
    <name evidence="2" type="ORF">BN1051_01240</name>
</gene>
<feature type="transmembrane region" description="Helical" evidence="1">
    <location>
        <begin position="89"/>
        <end position="109"/>
    </location>
</feature>
<feature type="transmembrane region" description="Helical" evidence="1">
    <location>
        <begin position="115"/>
        <end position="142"/>
    </location>
</feature>
<proteinExistence type="predicted"/>
<dbReference type="AlphaFoldDB" id="A0A078MNR6"/>
<keyword evidence="1" id="KW-1133">Transmembrane helix</keyword>
<evidence type="ECO:0000256" key="1">
    <source>
        <dbReference type="SAM" id="Phobius"/>
    </source>
</evidence>
<sequence>MSADQAQGRSRLYRFSPAAAAAGRYAVAVVAVAAAVHVVKPLQMLLSAGLMPMERQVVSALSAALVPALALAYWVLLLRWERRQGARGVAGPAMFLLALALAFAVLTLGGSAFSYFYPVFLFLVGLSTGQLMLSSVALLAAFAAVQERFLLVPWLPPTLAFWVLAVACVGAWLRLRSPPPPLPATGD</sequence>
<keyword evidence="1" id="KW-0472">Membrane</keyword>
<feature type="transmembrane region" description="Helical" evidence="1">
    <location>
        <begin position="12"/>
        <end position="37"/>
    </location>
</feature>
<dbReference type="PATRIC" id="fig|1461584.3.peg.1231"/>
<organism evidence="2">
    <name type="scientific">Arthrobacter saudimassiliensis</name>
    <dbReference type="NCBI Taxonomy" id="1461584"/>
    <lineage>
        <taxon>Bacteria</taxon>
        <taxon>Bacillati</taxon>
        <taxon>Actinomycetota</taxon>
        <taxon>Actinomycetes</taxon>
        <taxon>Micrococcales</taxon>
        <taxon>Micrococcaceae</taxon>
        <taxon>Arthrobacter</taxon>
    </lineage>
</organism>
<feature type="transmembrane region" description="Helical" evidence="1">
    <location>
        <begin position="57"/>
        <end position="77"/>
    </location>
</feature>
<keyword evidence="1" id="KW-0812">Transmembrane</keyword>
<evidence type="ECO:0000313" key="2">
    <source>
        <dbReference type="EMBL" id="CEA07914.1"/>
    </source>
</evidence>
<reference evidence="2" key="1">
    <citation type="submission" date="2014-07" db="EMBL/GenBank/DDBJ databases">
        <authorList>
            <person name="Urmite Genomes Urmite Genomes"/>
        </authorList>
    </citation>
    <scope>NUCLEOTIDE SEQUENCE</scope>
    <source>
        <strain evidence="2">11W110_air</strain>
    </source>
</reference>
<dbReference type="EMBL" id="LN483070">
    <property type="protein sequence ID" value="CEA07914.1"/>
    <property type="molecule type" value="Genomic_DNA"/>
</dbReference>
<protein>
    <submittedName>
        <fullName evidence="2">Uncharacterized protein</fullName>
    </submittedName>
</protein>
<feature type="transmembrane region" description="Helical" evidence="1">
    <location>
        <begin position="149"/>
        <end position="173"/>
    </location>
</feature>
<accession>A0A078MNR6</accession>
<name>A0A078MNR6_9MICC</name>